<evidence type="ECO:0000256" key="8">
    <source>
        <dbReference type="SAM" id="Phobius"/>
    </source>
</evidence>
<dbReference type="EMBL" id="GL349436">
    <property type="protein sequence ID" value="KNC52192.1"/>
    <property type="molecule type" value="Genomic_DNA"/>
</dbReference>
<feature type="transmembrane region" description="Helical" evidence="8">
    <location>
        <begin position="144"/>
        <end position="161"/>
    </location>
</feature>
<dbReference type="SUPFAM" id="SSF103481">
    <property type="entry name" value="Multidrug resistance efflux transporter EmrE"/>
    <property type="match status" value="1"/>
</dbReference>
<keyword evidence="10" id="KW-1185">Reference proteome</keyword>
<dbReference type="OrthoDB" id="416555at2759"/>
<proteinExistence type="inferred from homology"/>
<comment type="similarity">
    <text evidence="2">Belongs to the CRT-like transporter family.</text>
</comment>
<dbReference type="AlphaFoldDB" id="A0A0L0DIR3"/>
<dbReference type="OMA" id="CIRYRAR"/>
<dbReference type="Pfam" id="PF08627">
    <property type="entry name" value="CRT-like"/>
    <property type="match status" value="1"/>
</dbReference>
<feature type="transmembrane region" description="Helical" evidence="8">
    <location>
        <begin position="181"/>
        <end position="200"/>
    </location>
</feature>
<evidence type="ECO:0000256" key="5">
    <source>
        <dbReference type="ARBA" id="ARBA00022989"/>
    </source>
</evidence>
<feature type="region of interest" description="Disordered" evidence="7">
    <location>
        <begin position="377"/>
        <end position="397"/>
    </location>
</feature>
<feature type="transmembrane region" description="Helical" evidence="8">
    <location>
        <begin position="115"/>
        <end position="137"/>
    </location>
</feature>
<evidence type="ECO:0000313" key="10">
    <source>
        <dbReference type="Proteomes" id="UP000054408"/>
    </source>
</evidence>
<comment type="subcellular location">
    <subcellularLocation>
        <location evidence="1">Membrane</location>
        <topology evidence="1">Multi-pass membrane protein</topology>
    </subcellularLocation>
</comment>
<keyword evidence="6 8" id="KW-0472">Membrane</keyword>
<evidence type="ECO:0000256" key="4">
    <source>
        <dbReference type="ARBA" id="ARBA00022692"/>
    </source>
</evidence>
<evidence type="ECO:0000256" key="3">
    <source>
        <dbReference type="ARBA" id="ARBA00022448"/>
    </source>
</evidence>
<keyword evidence="5 8" id="KW-1133">Transmembrane helix</keyword>
<dbReference type="Proteomes" id="UP000054408">
    <property type="component" value="Unassembled WGS sequence"/>
</dbReference>
<dbReference type="InterPro" id="IPR037185">
    <property type="entry name" value="EmrE-like"/>
</dbReference>
<feature type="transmembrane region" description="Helical" evidence="8">
    <location>
        <begin position="336"/>
        <end position="357"/>
    </location>
</feature>
<reference evidence="9 10" key="1">
    <citation type="submission" date="2010-05" db="EMBL/GenBank/DDBJ databases">
        <title>The Genome Sequence of Thecamonas trahens ATCC 50062.</title>
        <authorList>
            <consortium name="The Broad Institute Genome Sequencing Platform"/>
            <person name="Russ C."/>
            <person name="Cuomo C."/>
            <person name="Shea T."/>
            <person name="Young S.K."/>
            <person name="Zeng Q."/>
            <person name="Koehrsen M."/>
            <person name="Haas B."/>
            <person name="Borodovsky M."/>
            <person name="Guigo R."/>
            <person name="Alvarado L."/>
            <person name="Berlin A."/>
            <person name="Bochicchio J."/>
            <person name="Borenstein D."/>
            <person name="Chapman S."/>
            <person name="Chen Z."/>
            <person name="Freedman E."/>
            <person name="Gellesch M."/>
            <person name="Goldberg J."/>
            <person name="Griggs A."/>
            <person name="Gujja S."/>
            <person name="Heilman E."/>
            <person name="Heiman D."/>
            <person name="Hepburn T."/>
            <person name="Howarth C."/>
            <person name="Jen D."/>
            <person name="Larson L."/>
            <person name="Mehta T."/>
            <person name="Park D."/>
            <person name="Pearson M."/>
            <person name="Roberts A."/>
            <person name="Saif S."/>
            <person name="Shenoy N."/>
            <person name="Sisk P."/>
            <person name="Stolte C."/>
            <person name="Sykes S."/>
            <person name="Thomson T."/>
            <person name="Walk T."/>
            <person name="White J."/>
            <person name="Yandava C."/>
            <person name="Burger G."/>
            <person name="Gray M.W."/>
            <person name="Holland P.W.H."/>
            <person name="King N."/>
            <person name="Lang F.B.F."/>
            <person name="Roger A.J."/>
            <person name="Ruiz-Trillo I."/>
            <person name="Lander E."/>
            <person name="Nusbaum C."/>
        </authorList>
    </citation>
    <scope>NUCLEOTIDE SEQUENCE [LARGE SCALE GENOMIC DNA]</scope>
    <source>
        <strain evidence="9 10">ATCC 50062</strain>
    </source>
</reference>
<dbReference type="InterPro" id="IPR013936">
    <property type="entry name" value="CRT-like"/>
</dbReference>
<dbReference type="GeneID" id="25560792"/>
<evidence type="ECO:0000313" key="9">
    <source>
        <dbReference type="EMBL" id="KNC52192.1"/>
    </source>
</evidence>
<evidence type="ECO:0000256" key="7">
    <source>
        <dbReference type="SAM" id="MobiDB-lite"/>
    </source>
</evidence>
<feature type="transmembrane region" description="Helical" evidence="8">
    <location>
        <begin position="212"/>
        <end position="236"/>
    </location>
</feature>
<evidence type="ECO:0000256" key="1">
    <source>
        <dbReference type="ARBA" id="ARBA00004141"/>
    </source>
</evidence>
<feature type="transmembrane region" description="Helical" evidence="8">
    <location>
        <begin position="278"/>
        <end position="295"/>
    </location>
</feature>
<evidence type="ECO:0000256" key="2">
    <source>
        <dbReference type="ARBA" id="ARBA00006690"/>
    </source>
</evidence>
<accession>A0A0L0DIR3</accession>
<organism evidence="9 10">
    <name type="scientific">Thecamonas trahens ATCC 50062</name>
    <dbReference type="NCBI Taxonomy" id="461836"/>
    <lineage>
        <taxon>Eukaryota</taxon>
        <taxon>Apusozoa</taxon>
        <taxon>Apusomonadida</taxon>
        <taxon>Apusomonadidae</taxon>
        <taxon>Thecamonas</taxon>
    </lineage>
</organism>
<name>A0A0L0DIR3_THETB</name>
<protein>
    <submittedName>
        <fullName evidence="9">Uncharacterized protein</fullName>
    </submittedName>
</protein>
<dbReference type="RefSeq" id="XP_013762195.1">
    <property type="nucleotide sequence ID" value="XM_013906741.1"/>
</dbReference>
<dbReference type="GO" id="GO:0016020">
    <property type="term" value="C:membrane"/>
    <property type="evidence" value="ECO:0007669"/>
    <property type="project" value="UniProtKB-SubCell"/>
</dbReference>
<keyword evidence="4 8" id="KW-0812">Transmembrane</keyword>
<keyword evidence="3" id="KW-0813">Transport</keyword>
<feature type="transmembrane region" description="Helical" evidence="8">
    <location>
        <begin position="51"/>
        <end position="72"/>
    </location>
</feature>
<feature type="transmembrane region" description="Helical" evidence="8">
    <location>
        <begin position="92"/>
        <end position="109"/>
    </location>
</feature>
<gene>
    <name evidence="9" type="ORF">AMSG_01018</name>
</gene>
<dbReference type="PANTHER" id="PTHR31326:SF1">
    <property type="entry name" value="PROTEIN CLT2, CHLOROPLASTIC"/>
    <property type="match status" value="1"/>
</dbReference>
<evidence type="ECO:0000256" key="6">
    <source>
        <dbReference type="ARBA" id="ARBA00023136"/>
    </source>
</evidence>
<dbReference type="PANTHER" id="PTHR31326">
    <property type="entry name" value="PROTEIN CLT2, CHLOROPLASTIC"/>
    <property type="match status" value="1"/>
</dbReference>
<feature type="transmembrane region" description="Helical" evidence="8">
    <location>
        <begin position="307"/>
        <end position="330"/>
    </location>
</feature>
<sequence>MANTSVKGRPSQQKGVVSRLIGAPVLALLLVLASTAQTVGFKLLGYAFGPFPFVILITMSAAFVPLFGVPYAIARWRGVIPAETRTFPLRPYWVIGGLNAANGILLIFANPHVPGVVQAVLAQAGVPMVFFLSLWLLRTKYAPGQYASAVVIVAGIIVSLVPSLKADGGDDSVPGSASSRLMWSLAFLLGALPASLASIYQERMFAHARVHLLALMFHSSVAQFVSLAFALPLVFIPSFGTVSPAAFGPHMAAAFGCLIGNDPPAQLGYNDQVQCSKAGILILAVVGFMLTANFASAATTKYASASFMIFVSTVVTPVSSFAFTFSFIMGSHAESLSIFAYIALVLLVAGIFGFRYFDVPQYEETELEPLVVNQAGSPARRGRSASPGSYPGDGSRIPLSRPMYIPRAGIITLNTADPTARDATTLPVVIPAARPHSYTSHTAARAGFSLLRGNLGAYDGVAASM</sequence>